<dbReference type="Proteomes" id="UP000242763">
    <property type="component" value="Unassembled WGS sequence"/>
</dbReference>
<dbReference type="InterPro" id="IPR029045">
    <property type="entry name" value="ClpP/crotonase-like_dom_sf"/>
</dbReference>
<reference evidence="3" key="1">
    <citation type="submission" date="2016-10" db="EMBL/GenBank/DDBJ databases">
        <authorList>
            <person name="Varghese N."/>
            <person name="Submissions S."/>
        </authorList>
    </citation>
    <scope>NUCLEOTIDE SEQUENCE [LARGE SCALE GENOMIC DNA]</scope>
    <source>
        <strain evidence="3">DSM 21857</strain>
    </source>
</reference>
<dbReference type="Gene3D" id="1.10.12.10">
    <property type="entry name" value="Lyase 2-enoyl-coa Hydratase, Chain A, domain 2"/>
    <property type="match status" value="1"/>
</dbReference>
<accession>A0A1I3H8Q8</accession>
<sequence length="267" mass="28618">MTETPVIFERRDFYAVITLNRPDRLNSLNEAMHLALRAALEECEADPDCGAIILTGAGRGFCAGQDLAGRDPTLQGESPDLGSTLQTYYNPLVRKLRAMPKPVICAVNGVAAGAGANIALSCDIVLAAHSAKFIQAFSKIGLIPDAGGTYWLTRHLGEARAKALALTAAPLSAEDAANWGLIWKAVADEQLMAEAVALAEGFANGPTRAYGLTKQAIQAASTNSLEEQLDLERSLQQQCGWSDDYKEGVLAFLEKRPADFRGARKKQ</sequence>
<dbReference type="InterPro" id="IPR011968">
    <property type="entry name" value="PaaB1"/>
</dbReference>
<dbReference type="STRING" id="1121003.SAMN03080618_00052"/>
<dbReference type="SUPFAM" id="SSF52096">
    <property type="entry name" value="ClpP/crotonase"/>
    <property type="match status" value="1"/>
</dbReference>
<comment type="similarity">
    <text evidence="1">Belongs to the enoyl-CoA hydratase/isomerase family.</text>
</comment>
<dbReference type="AlphaFoldDB" id="A0A1I3H8Q8"/>
<proteinExistence type="inferred from homology"/>
<dbReference type="Gene3D" id="3.90.226.10">
    <property type="entry name" value="2-enoyl-CoA Hydratase, Chain A, domain 1"/>
    <property type="match status" value="1"/>
</dbReference>
<dbReference type="GO" id="GO:0010124">
    <property type="term" value="P:phenylacetate catabolic process"/>
    <property type="evidence" value="ECO:0007669"/>
    <property type="project" value="InterPro"/>
</dbReference>
<evidence type="ECO:0000313" key="2">
    <source>
        <dbReference type="EMBL" id="SFI32019.1"/>
    </source>
</evidence>
<dbReference type="GO" id="GO:0016853">
    <property type="term" value="F:isomerase activity"/>
    <property type="evidence" value="ECO:0007669"/>
    <property type="project" value="UniProtKB-KW"/>
</dbReference>
<protein>
    <submittedName>
        <fullName evidence="2">2-(1,2-epoxy-1,2-dihydrophenyl)acetyl-CoA isomerase</fullName>
    </submittedName>
</protein>
<dbReference type="InterPro" id="IPR014748">
    <property type="entry name" value="Enoyl-CoA_hydra_C"/>
</dbReference>
<dbReference type="NCBIfam" id="TIGR02280">
    <property type="entry name" value="PaaB1"/>
    <property type="match status" value="1"/>
</dbReference>
<name>A0A1I3H8Q8_9HYPH</name>
<evidence type="ECO:0000256" key="1">
    <source>
        <dbReference type="ARBA" id="ARBA00005254"/>
    </source>
</evidence>
<dbReference type="InterPro" id="IPR001753">
    <property type="entry name" value="Enoyl-CoA_hydra/iso"/>
</dbReference>
<keyword evidence="2" id="KW-0413">Isomerase</keyword>
<dbReference type="PANTHER" id="PTHR43459">
    <property type="entry name" value="ENOYL-COA HYDRATASE"/>
    <property type="match status" value="1"/>
</dbReference>
<gene>
    <name evidence="2" type="ORF">SAMN03080618_00052</name>
</gene>
<dbReference type="RefSeq" id="WP_091517389.1">
    <property type="nucleotide sequence ID" value="NZ_FORF01000001.1"/>
</dbReference>
<evidence type="ECO:0000313" key="3">
    <source>
        <dbReference type="Proteomes" id="UP000242763"/>
    </source>
</evidence>
<dbReference type="Pfam" id="PF00378">
    <property type="entry name" value="ECH_1"/>
    <property type="match status" value="1"/>
</dbReference>
<organism evidence="2 3">
    <name type="scientific">Aquamicrobium aerolatum DSM 21857</name>
    <dbReference type="NCBI Taxonomy" id="1121003"/>
    <lineage>
        <taxon>Bacteria</taxon>
        <taxon>Pseudomonadati</taxon>
        <taxon>Pseudomonadota</taxon>
        <taxon>Alphaproteobacteria</taxon>
        <taxon>Hyphomicrobiales</taxon>
        <taxon>Phyllobacteriaceae</taxon>
        <taxon>Aerobium</taxon>
    </lineage>
</organism>
<keyword evidence="3" id="KW-1185">Reference proteome</keyword>
<dbReference type="PANTHER" id="PTHR43459:SF1">
    <property type="entry name" value="EG:BACN32G11.4 PROTEIN"/>
    <property type="match status" value="1"/>
</dbReference>
<dbReference type="EMBL" id="FORF01000001">
    <property type="protein sequence ID" value="SFI32019.1"/>
    <property type="molecule type" value="Genomic_DNA"/>
</dbReference>
<dbReference type="OrthoDB" id="9781757at2"/>
<dbReference type="CDD" id="cd06558">
    <property type="entry name" value="crotonase-like"/>
    <property type="match status" value="1"/>
</dbReference>